<feature type="region of interest" description="Disordered" evidence="3">
    <location>
        <begin position="1"/>
        <end position="60"/>
    </location>
</feature>
<protein>
    <submittedName>
        <fullName evidence="4">Uncharacterized protein</fullName>
    </submittedName>
</protein>
<dbReference type="Pfam" id="PF02458">
    <property type="entry name" value="Transferase"/>
    <property type="match status" value="1"/>
</dbReference>
<dbReference type="PANTHER" id="PTHR31147:SF66">
    <property type="entry name" value="OS05G0315700 PROTEIN"/>
    <property type="match status" value="1"/>
</dbReference>
<reference evidence="4" key="1">
    <citation type="journal article" date="2022" name="Plant J.">
        <title>Strategies of tolerance reflected in two North American maple genomes.</title>
        <authorList>
            <person name="McEvoy S.L."/>
            <person name="Sezen U.U."/>
            <person name="Trouern-Trend A."/>
            <person name="McMahon S.M."/>
            <person name="Schaberg P.G."/>
            <person name="Yang J."/>
            <person name="Wegrzyn J.L."/>
            <person name="Swenson N.G."/>
        </authorList>
    </citation>
    <scope>NUCLEOTIDE SEQUENCE</scope>
    <source>
        <strain evidence="4">NS2018</strain>
    </source>
</reference>
<dbReference type="Gene3D" id="3.30.559.10">
    <property type="entry name" value="Chloramphenicol acetyltransferase-like domain"/>
    <property type="match status" value="2"/>
</dbReference>
<evidence type="ECO:0000256" key="2">
    <source>
        <dbReference type="ARBA" id="ARBA00022679"/>
    </source>
</evidence>
<accession>A0AA39TDH3</accession>
<dbReference type="GO" id="GO:0016740">
    <property type="term" value="F:transferase activity"/>
    <property type="evidence" value="ECO:0007669"/>
    <property type="project" value="UniProtKB-KW"/>
</dbReference>
<feature type="region of interest" description="Disordered" evidence="3">
    <location>
        <begin position="107"/>
        <end position="129"/>
    </location>
</feature>
<gene>
    <name evidence="4" type="ORF">LWI29_005912</name>
</gene>
<dbReference type="PANTHER" id="PTHR31147">
    <property type="entry name" value="ACYL TRANSFERASE 4"/>
    <property type="match status" value="1"/>
</dbReference>
<dbReference type="InterPro" id="IPR050898">
    <property type="entry name" value="Plant_acyltransferase"/>
</dbReference>
<evidence type="ECO:0000313" key="4">
    <source>
        <dbReference type="EMBL" id="KAK0603525.1"/>
    </source>
</evidence>
<reference evidence="4" key="2">
    <citation type="submission" date="2023-06" db="EMBL/GenBank/DDBJ databases">
        <authorList>
            <person name="Swenson N.G."/>
            <person name="Wegrzyn J.L."/>
            <person name="Mcevoy S.L."/>
        </authorList>
    </citation>
    <scope>NUCLEOTIDE SEQUENCE</scope>
    <source>
        <strain evidence="4">NS2018</strain>
        <tissue evidence="4">Leaf</tissue>
    </source>
</reference>
<evidence type="ECO:0000256" key="3">
    <source>
        <dbReference type="SAM" id="MobiDB-lite"/>
    </source>
</evidence>
<comment type="caution">
    <text evidence="4">The sequence shown here is derived from an EMBL/GenBank/DDBJ whole genome shotgun (WGS) entry which is preliminary data.</text>
</comment>
<sequence>MLRTRHPHGLPLANLRPNQLSSPNAPISSCETHSTADHTSSCTSADTSPHHRNTPAVTPLPVDSHQLASAQTPDPISPVAPQQQPISTVFARWLLVEKIELVVGDAAERDKEDDDDEEDDDMMPRRSQKRHVFDDIVIEEAESKNEILVADDDEKEEECRVAFSVVRKAPELIVPARSHATLSRQVMQLSDIDDQQGLRFQVPLIFFYKNNPSMEGKDPIKVIKEAISRTLVFYYPIAGRLREGFNRKLMVDCTDEGVMFTEADANLKLDQLGDHEIQPPSPYLDQLLPFDDPSIIGRPLMSFQVTRLICGGFILAFRFNHTMCDAFGLTQFLKAMEEMAQGTEKPSLLPVWERQLLNARESPRVTCIHHEYYDDEIEDDDDSTQDFLRAMDPNENLHKSFFFGPKEIQALRDHLPLDLKKSSTFELITACVWKCRTAALEIDPDEIVRVSCAVNARGKNYNMHLTPGYYGNAFAYPAVCSKAHLLCENPLEYAVELVKEAKAKMSEEYIRSLADLMVIRGRPGPIFKGNMVVSDNSRIGFEEINFGWGKPVYGGLAGAVSFISFYVNYQKSDGEIGKLVPIWLPPSSMVRFEQELNKMITQSAL</sequence>
<dbReference type="EMBL" id="JAUESC010000002">
    <property type="protein sequence ID" value="KAK0603525.1"/>
    <property type="molecule type" value="Genomic_DNA"/>
</dbReference>
<proteinExistence type="inferred from homology"/>
<feature type="compositionally biased region" description="Acidic residues" evidence="3">
    <location>
        <begin position="111"/>
        <end position="121"/>
    </location>
</feature>
<dbReference type="Proteomes" id="UP001168877">
    <property type="component" value="Unassembled WGS sequence"/>
</dbReference>
<keyword evidence="5" id="KW-1185">Reference proteome</keyword>
<comment type="similarity">
    <text evidence="1">Belongs to the plant acyltransferase family.</text>
</comment>
<organism evidence="4 5">
    <name type="scientific">Acer saccharum</name>
    <name type="common">Sugar maple</name>
    <dbReference type="NCBI Taxonomy" id="4024"/>
    <lineage>
        <taxon>Eukaryota</taxon>
        <taxon>Viridiplantae</taxon>
        <taxon>Streptophyta</taxon>
        <taxon>Embryophyta</taxon>
        <taxon>Tracheophyta</taxon>
        <taxon>Spermatophyta</taxon>
        <taxon>Magnoliopsida</taxon>
        <taxon>eudicotyledons</taxon>
        <taxon>Gunneridae</taxon>
        <taxon>Pentapetalae</taxon>
        <taxon>rosids</taxon>
        <taxon>malvids</taxon>
        <taxon>Sapindales</taxon>
        <taxon>Sapindaceae</taxon>
        <taxon>Hippocastanoideae</taxon>
        <taxon>Acereae</taxon>
        <taxon>Acer</taxon>
    </lineage>
</organism>
<name>A0AA39TDH3_ACESA</name>
<dbReference type="InterPro" id="IPR023213">
    <property type="entry name" value="CAT-like_dom_sf"/>
</dbReference>
<keyword evidence="2" id="KW-0808">Transferase</keyword>
<dbReference type="AlphaFoldDB" id="A0AA39TDH3"/>
<evidence type="ECO:0000313" key="5">
    <source>
        <dbReference type="Proteomes" id="UP001168877"/>
    </source>
</evidence>
<feature type="compositionally biased region" description="Polar residues" evidence="3">
    <location>
        <begin position="16"/>
        <end position="47"/>
    </location>
</feature>
<evidence type="ECO:0000256" key="1">
    <source>
        <dbReference type="ARBA" id="ARBA00009861"/>
    </source>
</evidence>